<proteinExistence type="predicted"/>
<evidence type="ECO:0000313" key="2">
    <source>
        <dbReference type="EnsemblMetazoa" id="GAUT002314-PA"/>
    </source>
</evidence>
<dbReference type="Proteomes" id="UP000078200">
    <property type="component" value="Unassembled WGS sequence"/>
</dbReference>
<reference evidence="2" key="1">
    <citation type="submission" date="2020-05" db="UniProtKB">
        <authorList>
            <consortium name="EnsemblMetazoa"/>
        </authorList>
    </citation>
    <scope>IDENTIFICATION</scope>
    <source>
        <strain evidence="2">TTRI</strain>
    </source>
</reference>
<dbReference type="STRING" id="7395.A0A1A9UEL9"/>
<feature type="signal peptide" evidence="1">
    <location>
        <begin position="1"/>
        <end position="28"/>
    </location>
</feature>
<feature type="chain" id="PRO_5008398458" evidence="1">
    <location>
        <begin position="29"/>
        <end position="107"/>
    </location>
</feature>
<keyword evidence="1" id="KW-0732">Signal</keyword>
<evidence type="ECO:0000256" key="1">
    <source>
        <dbReference type="SAM" id="SignalP"/>
    </source>
</evidence>
<keyword evidence="3" id="KW-1185">Reference proteome</keyword>
<protein>
    <submittedName>
        <fullName evidence="2">Uncharacterized protein</fullName>
    </submittedName>
</protein>
<name>A0A1A9UEL9_GLOAU</name>
<accession>A0A1A9UEL9</accession>
<organism evidence="2 3">
    <name type="scientific">Glossina austeni</name>
    <name type="common">Savannah tsetse fly</name>
    <dbReference type="NCBI Taxonomy" id="7395"/>
    <lineage>
        <taxon>Eukaryota</taxon>
        <taxon>Metazoa</taxon>
        <taxon>Ecdysozoa</taxon>
        <taxon>Arthropoda</taxon>
        <taxon>Hexapoda</taxon>
        <taxon>Insecta</taxon>
        <taxon>Pterygota</taxon>
        <taxon>Neoptera</taxon>
        <taxon>Endopterygota</taxon>
        <taxon>Diptera</taxon>
        <taxon>Brachycera</taxon>
        <taxon>Muscomorpha</taxon>
        <taxon>Hippoboscoidea</taxon>
        <taxon>Glossinidae</taxon>
        <taxon>Glossina</taxon>
    </lineage>
</organism>
<sequence>MQSRILLLSTAILAPCLINAHFHHFGEAINTSPLGSECALLLSGPGRSSVYDYNVNLFRGTFGGNRGDDLVMPKCPSVGLWNYGLKGAKMQLENTPTLHLMGIQNSL</sequence>
<dbReference type="VEuPathDB" id="VectorBase:GAUT002314"/>
<dbReference type="AlphaFoldDB" id="A0A1A9UEL9"/>
<evidence type="ECO:0000313" key="3">
    <source>
        <dbReference type="Proteomes" id="UP000078200"/>
    </source>
</evidence>
<dbReference type="EnsemblMetazoa" id="GAUT002314-RA">
    <property type="protein sequence ID" value="GAUT002314-PA"/>
    <property type="gene ID" value="GAUT002314"/>
</dbReference>